<keyword evidence="3" id="KW-1133">Transmembrane helix</keyword>
<evidence type="ECO:0000256" key="3">
    <source>
        <dbReference type="ARBA" id="ARBA00022989"/>
    </source>
</evidence>
<keyword evidence="2" id="KW-0812">Transmembrane</keyword>
<feature type="non-terminal residue" evidence="5">
    <location>
        <position position="91"/>
    </location>
</feature>
<evidence type="ECO:0000256" key="1">
    <source>
        <dbReference type="ARBA" id="ARBA00004141"/>
    </source>
</evidence>
<dbReference type="AlphaFoldDB" id="A0ABD0RQ64"/>
<accession>A0ABD0RQ64</accession>
<name>A0ABD0RQ64_CIRMR</name>
<organism evidence="5 6">
    <name type="scientific">Cirrhinus mrigala</name>
    <name type="common">Mrigala</name>
    <dbReference type="NCBI Taxonomy" id="683832"/>
    <lineage>
        <taxon>Eukaryota</taxon>
        <taxon>Metazoa</taxon>
        <taxon>Chordata</taxon>
        <taxon>Craniata</taxon>
        <taxon>Vertebrata</taxon>
        <taxon>Euteleostomi</taxon>
        <taxon>Actinopterygii</taxon>
        <taxon>Neopterygii</taxon>
        <taxon>Teleostei</taxon>
        <taxon>Ostariophysi</taxon>
        <taxon>Cypriniformes</taxon>
        <taxon>Cyprinidae</taxon>
        <taxon>Labeoninae</taxon>
        <taxon>Labeonini</taxon>
        <taxon>Cirrhinus</taxon>
    </lineage>
</organism>
<feature type="non-terminal residue" evidence="5">
    <location>
        <position position="1"/>
    </location>
</feature>
<evidence type="ECO:0000313" key="6">
    <source>
        <dbReference type="Proteomes" id="UP001529510"/>
    </source>
</evidence>
<gene>
    <name evidence="5" type="ORF">M9458_003791</name>
</gene>
<proteinExistence type="predicted"/>
<keyword evidence="6" id="KW-1185">Reference proteome</keyword>
<keyword evidence="4" id="KW-0472">Membrane</keyword>
<protein>
    <submittedName>
        <fullName evidence="5">Uncharacterized protein</fullName>
    </submittedName>
</protein>
<dbReference type="PANTHER" id="PTHR11827:SF47">
    <property type="entry name" value="SOLUTE CARRIER FAMILY 12 MEMBER 7"/>
    <property type="match status" value="1"/>
</dbReference>
<evidence type="ECO:0000256" key="2">
    <source>
        <dbReference type="ARBA" id="ARBA00022692"/>
    </source>
</evidence>
<evidence type="ECO:0000256" key="4">
    <source>
        <dbReference type="ARBA" id="ARBA00023136"/>
    </source>
</evidence>
<dbReference type="GO" id="GO:0016020">
    <property type="term" value="C:membrane"/>
    <property type="evidence" value="ECO:0007669"/>
    <property type="project" value="UniProtKB-SubCell"/>
</dbReference>
<sequence length="91" mass="10030">AEKEWGDGIRGLSLNAAQYALIKLEEAQPHTKNWRPQLLVLLKLDSDLGVKHPRLLSFTSQLKAGKGLTIVCSVLEGAYMAREADAKLSEK</sequence>
<comment type="caution">
    <text evidence="5">The sequence shown here is derived from an EMBL/GenBank/DDBJ whole genome shotgun (WGS) entry which is preliminary data.</text>
</comment>
<dbReference type="InterPro" id="IPR004842">
    <property type="entry name" value="SLC12A_fam"/>
</dbReference>
<dbReference type="EMBL" id="JAMKFB020000002">
    <property type="protein sequence ID" value="KAL0200604.1"/>
    <property type="molecule type" value="Genomic_DNA"/>
</dbReference>
<dbReference type="Proteomes" id="UP001529510">
    <property type="component" value="Unassembled WGS sequence"/>
</dbReference>
<comment type="subcellular location">
    <subcellularLocation>
        <location evidence="1">Membrane</location>
        <topology evidence="1">Multi-pass membrane protein</topology>
    </subcellularLocation>
</comment>
<evidence type="ECO:0000313" key="5">
    <source>
        <dbReference type="EMBL" id="KAL0200604.1"/>
    </source>
</evidence>
<dbReference type="PANTHER" id="PTHR11827">
    <property type="entry name" value="SOLUTE CARRIER FAMILY 12, CATION COTRANSPORTERS"/>
    <property type="match status" value="1"/>
</dbReference>
<reference evidence="5 6" key="1">
    <citation type="submission" date="2024-05" db="EMBL/GenBank/DDBJ databases">
        <title>Genome sequencing and assembly of Indian major carp, Cirrhinus mrigala (Hamilton, 1822).</title>
        <authorList>
            <person name="Mohindra V."/>
            <person name="Chowdhury L.M."/>
            <person name="Lal K."/>
            <person name="Jena J.K."/>
        </authorList>
    </citation>
    <scope>NUCLEOTIDE SEQUENCE [LARGE SCALE GENOMIC DNA]</scope>
    <source>
        <strain evidence="5">CM1030</strain>
        <tissue evidence="5">Blood</tissue>
    </source>
</reference>